<evidence type="ECO:0000313" key="1">
    <source>
        <dbReference type="EMBL" id="URW78900.1"/>
    </source>
</evidence>
<dbReference type="AlphaFoldDB" id="A0A9J6ZM16"/>
<gene>
    <name evidence="1" type="ORF">M9189_08520</name>
</gene>
<proteinExistence type="predicted"/>
<reference evidence="1" key="1">
    <citation type="submission" date="2022-05" db="EMBL/GenBank/DDBJ databases">
        <authorList>
            <person name="Sun X."/>
        </authorList>
    </citation>
    <scope>NUCLEOTIDE SEQUENCE</scope>
    <source>
        <strain evidence="1">Ai-910</strain>
    </source>
</reference>
<name>A0A9J6ZM16_9BACT</name>
<accession>A0A9J6ZM16</accession>
<dbReference type="Proteomes" id="UP001056426">
    <property type="component" value="Chromosome"/>
</dbReference>
<keyword evidence="2" id="KW-1185">Reference proteome</keyword>
<reference evidence="1" key="2">
    <citation type="submission" date="2022-06" db="EMBL/GenBank/DDBJ databases">
        <title>Xiashengella guii gen. nov. sp. nov., a bacterium isolated form anaerobic digestion tank.</title>
        <authorList>
            <person name="Huang H."/>
        </authorList>
    </citation>
    <scope>NUCLEOTIDE SEQUENCE</scope>
    <source>
        <strain evidence="1">Ai-910</strain>
    </source>
</reference>
<dbReference type="KEGG" id="alkq:M9189_08520"/>
<dbReference type="Pfam" id="PF15418">
    <property type="entry name" value="DUF4625"/>
    <property type="match status" value="1"/>
</dbReference>
<dbReference type="EMBL" id="CP098400">
    <property type="protein sequence ID" value="URW78900.1"/>
    <property type="molecule type" value="Genomic_DNA"/>
</dbReference>
<organism evidence="1 2">
    <name type="scientific">Xiashengella succiniciproducens</name>
    <dbReference type="NCBI Taxonomy" id="2949635"/>
    <lineage>
        <taxon>Bacteria</taxon>
        <taxon>Pseudomonadati</taxon>
        <taxon>Bacteroidota</taxon>
        <taxon>Bacteroidia</taxon>
        <taxon>Marinilabiliales</taxon>
        <taxon>Marinilabiliaceae</taxon>
        <taxon>Xiashengella</taxon>
    </lineage>
</organism>
<sequence>MNFKTLGLLSIAAMTLWACKDKNKKDEPKTDQQKPTIEISDPAANAEILQNAQLNISAELTDNVELGSYKVDIHYVRTGDTHKGTGDQEIEWEYENEAQINAGLKTYDLNLSTTVPSNAKPGNYHLLIRAVDAAGNENEAYIEFKVVLDTI</sequence>
<dbReference type="InterPro" id="IPR027829">
    <property type="entry name" value="DUF4625"/>
</dbReference>
<dbReference type="Gene3D" id="2.60.40.4140">
    <property type="match status" value="1"/>
</dbReference>
<protein>
    <submittedName>
        <fullName evidence="1">DUF4625 domain-containing protein</fullName>
    </submittedName>
</protein>
<dbReference type="RefSeq" id="WP_250722354.1">
    <property type="nucleotide sequence ID" value="NZ_CP098400.1"/>
</dbReference>
<evidence type="ECO:0000313" key="2">
    <source>
        <dbReference type="Proteomes" id="UP001056426"/>
    </source>
</evidence>